<name>A0ACC2INH7_9PLEO</name>
<protein>
    <submittedName>
        <fullName evidence="1">Uncharacterized protein</fullName>
    </submittedName>
</protein>
<sequence length="248" mass="27377">MCSNYTFKRVHGSEVTDAMLADTAALFSSAYGIWGPLASQKMGNFAKAGNRIKMSVPRLCEQSLSPSTDSELLLGLYDNKIAGYAFATRWQHGGHQICWVTQLCVSPEHRRKKLATKILLRLREGHNDHSFGILSSHPAAILGALRAWGSGIEKFDISMIRGDVHDVMVASPVNYVKAAKPAGSLFQEGREDDRVICCADTAFWVDHTEPLAVLAAFAERDIKWPFGELPEGYEYLVLINTAEVFTEG</sequence>
<dbReference type="EMBL" id="JAPHNI010000080">
    <property type="protein sequence ID" value="KAJ8116752.1"/>
    <property type="molecule type" value="Genomic_DNA"/>
</dbReference>
<evidence type="ECO:0000313" key="1">
    <source>
        <dbReference type="EMBL" id="KAJ8116752.1"/>
    </source>
</evidence>
<evidence type="ECO:0000313" key="2">
    <source>
        <dbReference type="Proteomes" id="UP001153331"/>
    </source>
</evidence>
<gene>
    <name evidence="1" type="ORF">OPT61_g1884</name>
</gene>
<accession>A0ACC2INH7</accession>
<organism evidence="1 2">
    <name type="scientific">Boeremia exigua</name>
    <dbReference type="NCBI Taxonomy" id="749465"/>
    <lineage>
        <taxon>Eukaryota</taxon>
        <taxon>Fungi</taxon>
        <taxon>Dikarya</taxon>
        <taxon>Ascomycota</taxon>
        <taxon>Pezizomycotina</taxon>
        <taxon>Dothideomycetes</taxon>
        <taxon>Pleosporomycetidae</taxon>
        <taxon>Pleosporales</taxon>
        <taxon>Pleosporineae</taxon>
        <taxon>Didymellaceae</taxon>
        <taxon>Boeremia</taxon>
    </lineage>
</organism>
<proteinExistence type="predicted"/>
<keyword evidence="2" id="KW-1185">Reference proteome</keyword>
<dbReference type="Proteomes" id="UP001153331">
    <property type="component" value="Unassembled WGS sequence"/>
</dbReference>
<reference evidence="1" key="1">
    <citation type="submission" date="2022-11" db="EMBL/GenBank/DDBJ databases">
        <title>Genome Sequence of Boeremia exigua.</title>
        <authorList>
            <person name="Buettner E."/>
        </authorList>
    </citation>
    <scope>NUCLEOTIDE SEQUENCE</scope>
    <source>
        <strain evidence="1">CU02</strain>
    </source>
</reference>
<comment type="caution">
    <text evidence="1">The sequence shown here is derived from an EMBL/GenBank/DDBJ whole genome shotgun (WGS) entry which is preliminary data.</text>
</comment>